<protein>
    <submittedName>
        <fullName evidence="2">Uncharacterized protein</fullName>
    </submittedName>
</protein>
<organism evidence="2 3">
    <name type="scientific">Salix purpurea</name>
    <name type="common">Purple osier willow</name>
    <dbReference type="NCBI Taxonomy" id="77065"/>
    <lineage>
        <taxon>Eukaryota</taxon>
        <taxon>Viridiplantae</taxon>
        <taxon>Streptophyta</taxon>
        <taxon>Embryophyta</taxon>
        <taxon>Tracheophyta</taxon>
        <taxon>Spermatophyta</taxon>
        <taxon>Magnoliopsida</taxon>
        <taxon>eudicotyledons</taxon>
        <taxon>Gunneridae</taxon>
        <taxon>Pentapetalae</taxon>
        <taxon>rosids</taxon>
        <taxon>fabids</taxon>
        <taxon>Malpighiales</taxon>
        <taxon>Salicaceae</taxon>
        <taxon>Saliceae</taxon>
        <taxon>Salix</taxon>
    </lineage>
</organism>
<dbReference type="AlphaFoldDB" id="A0A9Q0PAE0"/>
<evidence type="ECO:0000313" key="3">
    <source>
        <dbReference type="Proteomes" id="UP001151532"/>
    </source>
</evidence>
<proteinExistence type="predicted"/>
<keyword evidence="3" id="KW-1185">Reference proteome</keyword>
<sequence length="152" mass="17300">MCLNEEANFRPLISDILVALEYLDSQSRLSESSTGRVRGTNPSLPYSDRKAISQEPDSRSDSSNLEGKPVTFHTMYMFINTFFIVYRASLAPQERATLPLNTFSILVAVINYKELALDLLLYQKSKDTCKCGFWKHSGISIFFGQNNRIFLK</sequence>
<feature type="region of interest" description="Disordered" evidence="1">
    <location>
        <begin position="31"/>
        <end position="65"/>
    </location>
</feature>
<reference evidence="2" key="1">
    <citation type="submission" date="2022-11" db="EMBL/GenBank/DDBJ databases">
        <authorList>
            <person name="Hyden B.L."/>
            <person name="Feng K."/>
            <person name="Yates T."/>
            <person name="Jawdy S."/>
            <person name="Smart L.B."/>
            <person name="Muchero W."/>
        </authorList>
    </citation>
    <scope>NUCLEOTIDE SEQUENCE</scope>
    <source>
        <tissue evidence="2">Shoot tip</tissue>
    </source>
</reference>
<dbReference type="EMBL" id="JAPFFK010000019">
    <property type="protein sequence ID" value="KAJ6684610.1"/>
    <property type="molecule type" value="Genomic_DNA"/>
</dbReference>
<name>A0A9Q0PAE0_SALPP</name>
<feature type="compositionally biased region" description="Basic and acidic residues" evidence="1">
    <location>
        <begin position="47"/>
        <end position="60"/>
    </location>
</feature>
<evidence type="ECO:0000313" key="2">
    <source>
        <dbReference type="EMBL" id="KAJ6684610.1"/>
    </source>
</evidence>
<evidence type="ECO:0000256" key="1">
    <source>
        <dbReference type="SAM" id="MobiDB-lite"/>
    </source>
</evidence>
<feature type="compositionally biased region" description="Polar residues" evidence="1">
    <location>
        <begin position="31"/>
        <end position="44"/>
    </location>
</feature>
<comment type="caution">
    <text evidence="2">The sequence shown here is derived from an EMBL/GenBank/DDBJ whole genome shotgun (WGS) entry which is preliminary data.</text>
</comment>
<gene>
    <name evidence="2" type="ORF">OIU79_014855</name>
</gene>
<accession>A0A9Q0PAE0</accession>
<dbReference type="Proteomes" id="UP001151532">
    <property type="component" value="Chromosome 2"/>
</dbReference>
<reference evidence="2" key="2">
    <citation type="journal article" date="2023" name="Int. J. Mol. Sci.">
        <title>De Novo Assembly and Annotation of 11 Diverse Shrub Willow (Salix) Genomes Reveals Novel Gene Organization in Sex-Linked Regions.</title>
        <authorList>
            <person name="Hyden B."/>
            <person name="Feng K."/>
            <person name="Yates T.B."/>
            <person name="Jawdy S."/>
            <person name="Cereghino C."/>
            <person name="Smart L.B."/>
            <person name="Muchero W."/>
        </authorList>
    </citation>
    <scope>NUCLEOTIDE SEQUENCE</scope>
    <source>
        <tissue evidence="2">Shoot tip</tissue>
    </source>
</reference>